<evidence type="ECO:0000313" key="3">
    <source>
        <dbReference type="EMBL" id="KAK9149322.1"/>
    </source>
</evidence>
<gene>
    <name evidence="3" type="ORF">Scep_008079</name>
</gene>
<accession>A0AAP0KBA8</accession>
<dbReference type="SUPFAM" id="SSF88697">
    <property type="entry name" value="PUA domain-like"/>
    <property type="match status" value="1"/>
</dbReference>
<dbReference type="InterPro" id="IPR034750">
    <property type="entry name" value="CULT"/>
</dbReference>
<organism evidence="3 4">
    <name type="scientific">Stephania cephalantha</name>
    <dbReference type="NCBI Taxonomy" id="152367"/>
    <lineage>
        <taxon>Eukaryota</taxon>
        <taxon>Viridiplantae</taxon>
        <taxon>Streptophyta</taxon>
        <taxon>Embryophyta</taxon>
        <taxon>Tracheophyta</taxon>
        <taxon>Spermatophyta</taxon>
        <taxon>Magnoliopsida</taxon>
        <taxon>Ranunculales</taxon>
        <taxon>Menispermaceae</taxon>
        <taxon>Menispermoideae</taxon>
        <taxon>Cissampelideae</taxon>
        <taxon>Stephania</taxon>
    </lineage>
</organism>
<dbReference type="Proteomes" id="UP001419268">
    <property type="component" value="Unassembled WGS sequence"/>
</dbReference>
<dbReference type="InterPro" id="IPR003111">
    <property type="entry name" value="Lon_prtase_N"/>
</dbReference>
<comment type="caution">
    <text evidence="3">The sequence shown here is derived from an EMBL/GenBank/DDBJ whole genome shotgun (WGS) entry which is preliminary data.</text>
</comment>
<dbReference type="Pfam" id="PF02190">
    <property type="entry name" value="LON_substr_bdg"/>
    <property type="match status" value="1"/>
</dbReference>
<keyword evidence="4" id="KW-1185">Reference proteome</keyword>
<evidence type="ECO:0000256" key="1">
    <source>
        <dbReference type="SAM" id="MobiDB-lite"/>
    </source>
</evidence>
<dbReference type="InterPro" id="IPR015947">
    <property type="entry name" value="PUA-like_sf"/>
</dbReference>
<dbReference type="Gene3D" id="2.30.130.40">
    <property type="entry name" value="LON domain-like"/>
    <property type="match status" value="1"/>
</dbReference>
<dbReference type="EMBL" id="JBBNAG010000003">
    <property type="protein sequence ID" value="KAK9149322.1"/>
    <property type="molecule type" value="Genomic_DNA"/>
</dbReference>
<dbReference type="SMART" id="SM00464">
    <property type="entry name" value="LON"/>
    <property type="match status" value="1"/>
</dbReference>
<proteinExistence type="predicted"/>
<feature type="domain" description="CULT" evidence="2">
    <location>
        <begin position="401"/>
        <end position="525"/>
    </location>
</feature>
<evidence type="ECO:0000259" key="2">
    <source>
        <dbReference type="PROSITE" id="PS51788"/>
    </source>
</evidence>
<feature type="compositionally biased region" description="Acidic residues" evidence="1">
    <location>
        <begin position="43"/>
        <end position="53"/>
    </location>
</feature>
<dbReference type="PROSITE" id="PS51788">
    <property type="entry name" value="CULT"/>
    <property type="match status" value="1"/>
</dbReference>
<reference evidence="3 4" key="1">
    <citation type="submission" date="2024-01" db="EMBL/GenBank/DDBJ databases">
        <title>Genome assemblies of Stephania.</title>
        <authorList>
            <person name="Yang L."/>
        </authorList>
    </citation>
    <scope>NUCLEOTIDE SEQUENCE [LARGE SCALE GENOMIC DNA]</scope>
    <source>
        <strain evidence="3">JXDWG</strain>
        <tissue evidence="3">Leaf</tissue>
    </source>
</reference>
<dbReference type="AlphaFoldDB" id="A0AAP0KBA8"/>
<dbReference type="InterPro" id="IPR046336">
    <property type="entry name" value="Lon_prtase_N_sf"/>
</dbReference>
<feature type="compositionally biased region" description="Low complexity" evidence="1">
    <location>
        <begin position="9"/>
        <end position="22"/>
    </location>
</feature>
<sequence length="533" mass="61613">MEEEIENASSSSFSSSSSSSSSVEEYDEDGYPKWKITYQVPDGDGDEDPDDMSFEIGDPNRDYKEDEEEEEPVEHEIQVDDDVVFFRGRVFQNADDAYEGDFARIRTNLEEHNGGVVIPNLPMFYLYKGPIIFPGVKLWLELKLPKLRAIIKAAQTYRVGMICAFDDWDGRTYRLGKVGTTAKIIKLMHRTERDGAEVEDVHRVYIRAHQRFHIVKQWIDVHGVPRADVKIMKDVDKTPIDALPIPNFYSLLKLTSAASYRSYDQLVGGQPFFVHNGEFDWKSAWADAEKKWLKTFSKSTFSGSWAHKMYNSYYLAQKVAVMWKFLIGKQKLRLSRTGEEASIQSVKETNVFSFYIARMIAVDCDSLGHDKHSISIYLQLLLETNATSQRLRFLLRWLESYECLFCNKCESFVARRSNMLVMRQRATRALEYIHSDDACGIVPNSRPRTAGSVRCWIYTFYKVHNVLAIGSPDKTIWIFPCYSSTPVVCKNCGERVGWYFATDIDSKEYLKSFWGIWIDKVHNQDLPTDKCYH</sequence>
<dbReference type="Gene3D" id="2.170.150.20">
    <property type="entry name" value="Peptide methionine sulfoxide reductase"/>
    <property type="match status" value="1"/>
</dbReference>
<name>A0AAP0KBA8_9MAGN</name>
<feature type="region of interest" description="Disordered" evidence="1">
    <location>
        <begin position="1"/>
        <end position="73"/>
    </location>
</feature>
<evidence type="ECO:0000313" key="4">
    <source>
        <dbReference type="Proteomes" id="UP001419268"/>
    </source>
</evidence>
<protein>
    <recommendedName>
        <fullName evidence="2">CULT domain-containing protein</fullName>
    </recommendedName>
</protein>